<dbReference type="Proteomes" id="UP000558958">
    <property type="component" value="Unassembled WGS sequence"/>
</dbReference>
<sequence length="717" mass="82846">MVMKASVEDDDSGWELSMPDKMEKSNTSWIDITQDFEEACRELKLGELLHDKLFGLFEAMSAIEMMDPKMDAGMIGNQVNRKVLNFEQAIKVCVNFLVLLTLSIKMSYSFIKLITWLEGHSLAQTVFTCLYIHNPDFIEDPAMKAFALGILKICDIAREEDFQSMTYGFKMANSVTDLRVTGMLKDVEDDMQRRVKSTRSRQGEERDPEVELEHQQCLAVFSRVKFTRVLLTVLIAFTKKETSAIAEAQKLMTQAADLLSAIHNSLHHGMQAQNDTTKGDHPIMMGFEPLVNQRLLPPTFPRYAKIIKREEMVNYFSKLIDRIKTVCEVVNLTNLHCILDFFCEFSEQSPCVLSRSLLQASLIYTTFLVDNKKVFGTHLMQDMVKDALRSFVSPPVLSPKCCLYNNHQAKDYIDSFVTHCVRPFCSLIQIHGHNRARQRDKLGHILEEFATLQDEAEKVDAALHSMLLKQEPQRQHLACLGTWVLYHNLRIMIQYLLSGFELELYSMHEYYYIYWYLSEFLYAWLMSTLSRADSAQMAEERIMEEQQKGRSSKKTKKKKKVRPLSREITMSQAYQNMCAGMYKTMIAFDMDGKVRKPKFELDSEQVRYEHRFAPFNSVITPPPVHYLQFKEMSDLNKYSPPPQSSDLYMAASKHYQQAKMILENIPNPDNEVNRILKVAKPNIVVMKLLAGGHKKDSKVPPEFDFSPHKYFPVVKLV</sequence>
<dbReference type="EMBL" id="VWZD01010695">
    <property type="protein sequence ID" value="NXG09573.1"/>
    <property type="molecule type" value="Genomic_DNA"/>
</dbReference>
<protein>
    <recommendedName>
        <fullName evidence="3">N-alpha-acetyltransferase 35, NatC auxiliary subunit</fullName>
    </recommendedName>
    <alternativeName>
        <fullName evidence="5">Protein MAK10 homolog</fullName>
    </alternativeName>
</protein>
<comment type="subcellular location">
    <subcellularLocation>
        <location evidence="1">Cytoplasm</location>
    </subcellularLocation>
</comment>
<dbReference type="PANTHER" id="PTHR21373:SF0">
    <property type="entry name" value="N-ALPHA-ACETYLTRANSFERASE 35, NATC AUXILIARY SUBUNIT"/>
    <property type="match status" value="1"/>
</dbReference>
<feature type="domain" description="NAA35-like N-terminal" evidence="7">
    <location>
        <begin position="46"/>
        <end position="135"/>
    </location>
</feature>
<keyword evidence="9" id="KW-0808">Transferase</keyword>
<feature type="domain" description="NAA35-like TPR repeats" evidence="8">
    <location>
        <begin position="325"/>
        <end position="714"/>
    </location>
</feature>
<feature type="region of interest" description="Disordered" evidence="6">
    <location>
        <begin position="540"/>
        <end position="565"/>
    </location>
</feature>
<organism evidence="9 10">
    <name type="scientific">Sakesphorus luctuosus</name>
    <dbReference type="NCBI Taxonomy" id="419690"/>
    <lineage>
        <taxon>Eukaryota</taxon>
        <taxon>Metazoa</taxon>
        <taxon>Chordata</taxon>
        <taxon>Craniata</taxon>
        <taxon>Vertebrata</taxon>
        <taxon>Euteleostomi</taxon>
        <taxon>Archelosauria</taxon>
        <taxon>Archosauria</taxon>
        <taxon>Dinosauria</taxon>
        <taxon>Saurischia</taxon>
        <taxon>Theropoda</taxon>
        <taxon>Coelurosauria</taxon>
        <taxon>Aves</taxon>
        <taxon>Neognathae</taxon>
        <taxon>Neoaves</taxon>
        <taxon>Telluraves</taxon>
        <taxon>Australaves</taxon>
        <taxon>Passeriformes</taxon>
        <taxon>Thamnophilidae</taxon>
        <taxon>Sakesphorus</taxon>
    </lineage>
</organism>
<keyword evidence="4" id="KW-0963">Cytoplasm</keyword>
<evidence type="ECO:0000313" key="10">
    <source>
        <dbReference type="Proteomes" id="UP000558958"/>
    </source>
</evidence>
<gene>
    <name evidence="9" type="primary">Naa35</name>
    <name evidence="9" type="ORF">SAKLUC_R07285</name>
</gene>
<evidence type="ECO:0000259" key="7">
    <source>
        <dbReference type="Pfam" id="PF04112"/>
    </source>
</evidence>
<dbReference type="PANTHER" id="PTHR21373">
    <property type="entry name" value="GLUCOSE REPRESSIBLE PROTEIN MAK10"/>
    <property type="match status" value="1"/>
</dbReference>
<evidence type="ECO:0000256" key="6">
    <source>
        <dbReference type="SAM" id="MobiDB-lite"/>
    </source>
</evidence>
<dbReference type="Pfam" id="PF25789">
    <property type="entry name" value="TPR_NAA35"/>
    <property type="match status" value="1"/>
</dbReference>
<evidence type="ECO:0000259" key="8">
    <source>
        <dbReference type="Pfam" id="PF25789"/>
    </source>
</evidence>
<feature type="non-terminal residue" evidence="9">
    <location>
        <position position="1"/>
    </location>
</feature>
<proteinExistence type="inferred from homology"/>
<accession>A0A7K8Z2P0</accession>
<dbReference type="Pfam" id="PF04112">
    <property type="entry name" value="Mak10"/>
    <property type="match status" value="1"/>
</dbReference>
<comment type="similarity">
    <text evidence="2">Belongs to the MAK10 family.</text>
</comment>
<dbReference type="InterPro" id="IPR007244">
    <property type="entry name" value="Naa35_N"/>
</dbReference>
<feature type="non-terminal residue" evidence="9">
    <location>
        <position position="717"/>
    </location>
</feature>
<evidence type="ECO:0000256" key="1">
    <source>
        <dbReference type="ARBA" id="ARBA00004496"/>
    </source>
</evidence>
<evidence type="ECO:0000256" key="4">
    <source>
        <dbReference type="ARBA" id="ARBA00022490"/>
    </source>
</evidence>
<name>A0A7K8Z2P0_9PASS</name>
<dbReference type="InterPro" id="IPR057983">
    <property type="entry name" value="NAA35-like_N"/>
</dbReference>
<comment type="caution">
    <text evidence="9">The sequence shown here is derived from an EMBL/GenBank/DDBJ whole genome shotgun (WGS) entry which is preliminary data.</text>
</comment>
<evidence type="ECO:0000256" key="3">
    <source>
        <dbReference type="ARBA" id="ARBA00013618"/>
    </source>
</evidence>
<dbReference type="GO" id="GO:0031417">
    <property type="term" value="C:NatC complex"/>
    <property type="evidence" value="ECO:0007669"/>
    <property type="project" value="InterPro"/>
</dbReference>
<evidence type="ECO:0000256" key="5">
    <source>
        <dbReference type="ARBA" id="ARBA00030494"/>
    </source>
</evidence>
<dbReference type="InterPro" id="IPR057982">
    <property type="entry name" value="TPR_NAA35"/>
</dbReference>
<keyword evidence="10" id="KW-1185">Reference proteome</keyword>
<evidence type="ECO:0000313" key="9">
    <source>
        <dbReference type="EMBL" id="NXG09573.1"/>
    </source>
</evidence>
<reference evidence="9 10" key="1">
    <citation type="submission" date="2019-09" db="EMBL/GenBank/DDBJ databases">
        <title>Bird 10,000 Genomes (B10K) Project - Family phase.</title>
        <authorList>
            <person name="Zhang G."/>
        </authorList>
    </citation>
    <scope>NUCLEOTIDE SEQUENCE [LARGE SCALE GENOMIC DNA]</scope>
    <source>
        <strain evidence="9">B10K-DU-001-06</strain>
        <tissue evidence="9">Muscle</tissue>
    </source>
</reference>
<feature type="compositionally biased region" description="Basic residues" evidence="6">
    <location>
        <begin position="550"/>
        <end position="563"/>
    </location>
</feature>
<dbReference type="AlphaFoldDB" id="A0A7K8Z2P0"/>
<evidence type="ECO:0000256" key="2">
    <source>
        <dbReference type="ARBA" id="ARBA00006289"/>
    </source>
</evidence>
<dbReference type="GO" id="GO:0016740">
    <property type="term" value="F:transferase activity"/>
    <property type="evidence" value="ECO:0007669"/>
    <property type="project" value="UniProtKB-KW"/>
</dbReference>